<dbReference type="Proteomes" id="UP000014500">
    <property type="component" value="Unassembled WGS sequence"/>
</dbReference>
<proteinExistence type="predicted"/>
<dbReference type="AlphaFoldDB" id="T1JAQ5"/>
<accession>T1JAQ5</accession>
<protein>
    <submittedName>
        <fullName evidence="2">Uncharacterized protein</fullName>
    </submittedName>
</protein>
<keyword evidence="1" id="KW-0732">Signal</keyword>
<reference evidence="2" key="2">
    <citation type="submission" date="2015-02" db="UniProtKB">
        <authorList>
            <consortium name="EnsemblMetazoa"/>
        </authorList>
    </citation>
    <scope>IDENTIFICATION</scope>
</reference>
<feature type="signal peptide" evidence="1">
    <location>
        <begin position="1"/>
        <end position="27"/>
    </location>
</feature>
<name>T1JAQ5_STRMM</name>
<sequence length="171" mass="19490">MRSHGLNQQFLHIAITFLNSLLTNVDALHSISISCTYEMKGECSILLFRCIFCQPSLELVNGKYPSLSRLTNGWSQPSKMSGAVDLCLRKKRTIESQLCTTLLLNTNSSQTVVGYIYGKLRLFMHDYMFYGSEIVELFHVACKSDLRIEETPVRKTWESSHGVSIWHSPLH</sequence>
<keyword evidence="3" id="KW-1185">Reference proteome</keyword>
<dbReference type="EMBL" id="JH432002">
    <property type="status" value="NOT_ANNOTATED_CDS"/>
    <property type="molecule type" value="Genomic_DNA"/>
</dbReference>
<reference evidence="3" key="1">
    <citation type="submission" date="2011-05" db="EMBL/GenBank/DDBJ databases">
        <authorList>
            <person name="Richards S.R."/>
            <person name="Qu J."/>
            <person name="Jiang H."/>
            <person name="Jhangiani S.N."/>
            <person name="Agravi P."/>
            <person name="Goodspeed R."/>
            <person name="Gross S."/>
            <person name="Mandapat C."/>
            <person name="Jackson L."/>
            <person name="Mathew T."/>
            <person name="Pu L."/>
            <person name="Thornton R."/>
            <person name="Saada N."/>
            <person name="Wilczek-Boney K.B."/>
            <person name="Lee S."/>
            <person name="Kovar C."/>
            <person name="Wu Y."/>
            <person name="Scherer S.E."/>
            <person name="Worley K.C."/>
            <person name="Muzny D.M."/>
            <person name="Gibbs R."/>
        </authorList>
    </citation>
    <scope>NUCLEOTIDE SEQUENCE</scope>
    <source>
        <strain evidence="3">Brora</strain>
    </source>
</reference>
<organism evidence="2 3">
    <name type="scientific">Strigamia maritima</name>
    <name type="common">European centipede</name>
    <name type="synonym">Geophilus maritimus</name>
    <dbReference type="NCBI Taxonomy" id="126957"/>
    <lineage>
        <taxon>Eukaryota</taxon>
        <taxon>Metazoa</taxon>
        <taxon>Ecdysozoa</taxon>
        <taxon>Arthropoda</taxon>
        <taxon>Myriapoda</taxon>
        <taxon>Chilopoda</taxon>
        <taxon>Pleurostigmophora</taxon>
        <taxon>Geophilomorpha</taxon>
        <taxon>Linotaeniidae</taxon>
        <taxon>Strigamia</taxon>
    </lineage>
</organism>
<dbReference type="HOGENOM" id="CLU_1564865_0_0_1"/>
<evidence type="ECO:0000313" key="2">
    <source>
        <dbReference type="EnsemblMetazoa" id="SMAR010825-PA"/>
    </source>
</evidence>
<evidence type="ECO:0000256" key="1">
    <source>
        <dbReference type="SAM" id="SignalP"/>
    </source>
</evidence>
<evidence type="ECO:0000313" key="3">
    <source>
        <dbReference type="Proteomes" id="UP000014500"/>
    </source>
</evidence>
<feature type="chain" id="PRO_5004579434" evidence="1">
    <location>
        <begin position="28"/>
        <end position="171"/>
    </location>
</feature>
<dbReference type="EnsemblMetazoa" id="SMAR010825-RA">
    <property type="protein sequence ID" value="SMAR010825-PA"/>
    <property type="gene ID" value="SMAR010825"/>
</dbReference>